<comment type="catalytic activity">
    <reaction evidence="10 15">
        <text>a quinone + succinate = fumarate + a quinol</text>
        <dbReference type="Rhea" id="RHEA:40523"/>
        <dbReference type="ChEBI" id="CHEBI:24646"/>
        <dbReference type="ChEBI" id="CHEBI:29806"/>
        <dbReference type="ChEBI" id="CHEBI:30031"/>
        <dbReference type="ChEBI" id="CHEBI:132124"/>
        <dbReference type="EC" id="1.3.5.1"/>
    </reaction>
</comment>
<feature type="binding site" evidence="13">
    <location>
        <begin position="55"/>
        <end position="60"/>
    </location>
    <ligand>
        <name>FAD</name>
        <dbReference type="ChEBI" id="CHEBI:57692"/>
    </ligand>
</feature>
<evidence type="ECO:0000256" key="6">
    <source>
        <dbReference type="ARBA" id="ARBA00022827"/>
    </source>
</evidence>
<evidence type="ECO:0000256" key="14">
    <source>
        <dbReference type="PIRSR" id="PIRSR611281-4"/>
    </source>
</evidence>
<keyword evidence="8 15" id="KW-0560">Oxidoreductase</keyword>
<evidence type="ECO:0000256" key="2">
    <source>
        <dbReference type="ARBA" id="ARBA00008040"/>
    </source>
</evidence>
<evidence type="ECO:0000313" key="19">
    <source>
        <dbReference type="Proteomes" id="UP000692954"/>
    </source>
</evidence>
<organism evidence="18 19">
    <name type="scientific">Paramecium sonneborni</name>
    <dbReference type="NCBI Taxonomy" id="65129"/>
    <lineage>
        <taxon>Eukaryota</taxon>
        <taxon>Sar</taxon>
        <taxon>Alveolata</taxon>
        <taxon>Ciliophora</taxon>
        <taxon>Intramacronucleata</taxon>
        <taxon>Oligohymenophorea</taxon>
        <taxon>Peniculida</taxon>
        <taxon>Parameciidae</taxon>
        <taxon>Paramecium</taxon>
    </lineage>
</organism>
<dbReference type="GO" id="GO:0005743">
    <property type="term" value="C:mitochondrial inner membrane"/>
    <property type="evidence" value="ECO:0007669"/>
    <property type="project" value="UniProtKB-SubCell"/>
</dbReference>
<evidence type="ECO:0000256" key="7">
    <source>
        <dbReference type="ARBA" id="ARBA00022982"/>
    </source>
</evidence>
<evidence type="ECO:0000313" key="18">
    <source>
        <dbReference type="EMBL" id="CAD8095136.1"/>
    </source>
</evidence>
<name>A0A8S1NYL1_9CILI</name>
<dbReference type="EC" id="1.3.5.1" evidence="15"/>
<evidence type="ECO:0000256" key="4">
    <source>
        <dbReference type="ARBA" id="ARBA00022532"/>
    </source>
</evidence>
<keyword evidence="3 15" id="KW-0813">Transport</keyword>
<dbReference type="Proteomes" id="UP000692954">
    <property type="component" value="Unassembled WGS sequence"/>
</dbReference>
<comment type="caution">
    <text evidence="18">The sequence shown here is derived from an EMBL/GenBank/DDBJ whole genome shotgun (WGS) entry which is preliminary data.</text>
</comment>
<evidence type="ECO:0000256" key="15">
    <source>
        <dbReference type="RuleBase" id="RU362051"/>
    </source>
</evidence>
<feature type="binding site" evidence="12">
    <location>
        <position position="391"/>
    </location>
    <ligand>
        <name>substrate</name>
    </ligand>
</feature>
<feature type="binding site" evidence="13">
    <location>
        <begin position="78"/>
        <end position="92"/>
    </location>
    <ligand>
        <name>FAD</name>
        <dbReference type="ChEBI" id="CHEBI:57692"/>
    </ligand>
</feature>
<feature type="domain" description="Fumarate reductase/succinate dehydrogenase flavoprotein-like C-terminal" evidence="17">
    <location>
        <begin position="496"/>
        <end position="632"/>
    </location>
</feature>
<proteinExistence type="inferred from homology"/>
<evidence type="ECO:0000256" key="3">
    <source>
        <dbReference type="ARBA" id="ARBA00022448"/>
    </source>
</evidence>
<comment type="similarity">
    <text evidence="2 15">Belongs to the FAD-dependent oxidoreductase 2 family. FRD/SDH subfamily.</text>
</comment>
<dbReference type="FunFam" id="3.90.700.10:FF:000001">
    <property type="entry name" value="Mitochondrial succinate dehydrogenase flavoprotein subunit"/>
    <property type="match status" value="1"/>
</dbReference>
<comment type="cofactor">
    <cofactor evidence="13">
        <name>FAD</name>
        <dbReference type="ChEBI" id="CHEBI:57692"/>
    </cofactor>
    <text evidence="13">Flavinylated by SdhE, about 5% flavinylation occurs in the absence of SdhE.</text>
</comment>
<evidence type="ECO:0000256" key="11">
    <source>
        <dbReference type="PIRSR" id="PIRSR611281-1"/>
    </source>
</evidence>
<keyword evidence="7 15" id="KW-0249">Electron transport</keyword>
<dbReference type="Pfam" id="PF00890">
    <property type="entry name" value="FAD_binding_2"/>
    <property type="match status" value="1"/>
</dbReference>
<gene>
    <name evidence="18" type="ORF">PSON_ATCC_30995.1.T0640021</name>
</gene>
<evidence type="ECO:0000256" key="12">
    <source>
        <dbReference type="PIRSR" id="PIRSR611281-2"/>
    </source>
</evidence>
<evidence type="ECO:0000256" key="13">
    <source>
        <dbReference type="PIRSR" id="PIRSR611281-3"/>
    </source>
</evidence>
<dbReference type="NCBIfam" id="TIGR01816">
    <property type="entry name" value="sdhA_forward"/>
    <property type="match status" value="1"/>
</dbReference>
<keyword evidence="6 13" id="KW-0274">FAD</keyword>
<dbReference type="GO" id="GO:0006099">
    <property type="term" value="P:tricarboxylic acid cycle"/>
    <property type="evidence" value="ECO:0007669"/>
    <property type="project" value="UniProtKB-KW"/>
</dbReference>
<comment type="function">
    <text evidence="15">Flavoprotein (FP) subunit of succinate dehydrogenase (SDH) that is involved in complex II of the mitochondrial electron transport chain and is responsible for transferring electrons from succinate to ubiquinone (coenzyme Q).</text>
</comment>
<evidence type="ECO:0000259" key="16">
    <source>
        <dbReference type="Pfam" id="PF00890"/>
    </source>
</evidence>
<keyword evidence="15" id="KW-0809">Transit peptide</keyword>
<dbReference type="Pfam" id="PF02910">
    <property type="entry name" value="Succ_DH_flav_C"/>
    <property type="match status" value="1"/>
</dbReference>
<dbReference type="FunFam" id="1.20.58.100:FF:000001">
    <property type="entry name" value="Succinate dehydrogenase flavoprotein subunit (SdhA)"/>
    <property type="match status" value="1"/>
</dbReference>
<dbReference type="FunFam" id="4.10.80.40:FF:000002">
    <property type="entry name" value="Succinate dehydrogenase [ubiquinone] flavoprotein subunit, mitochondrial"/>
    <property type="match status" value="1"/>
</dbReference>
<dbReference type="EMBL" id="CAJJDN010000064">
    <property type="protein sequence ID" value="CAD8095136.1"/>
    <property type="molecule type" value="Genomic_DNA"/>
</dbReference>
<dbReference type="GO" id="GO:0050660">
    <property type="term" value="F:flavin adenine dinucleotide binding"/>
    <property type="evidence" value="ECO:0007669"/>
    <property type="project" value="InterPro"/>
</dbReference>
<evidence type="ECO:0000256" key="10">
    <source>
        <dbReference type="ARBA" id="ARBA00049220"/>
    </source>
</evidence>
<feature type="domain" description="FAD-dependent oxidoreductase 2 FAD-binding" evidence="16">
    <location>
        <begin position="50"/>
        <end position="441"/>
    </location>
</feature>
<feature type="modified residue" description="Tele-8alpha-FAD histidine" evidence="14">
    <location>
        <position position="86"/>
    </location>
</feature>
<dbReference type="InterPro" id="IPR030664">
    <property type="entry name" value="SdhA/FrdA/AprA"/>
</dbReference>
<dbReference type="InterPro" id="IPR015939">
    <property type="entry name" value="Fum_Rdtase/Succ_DH_flav-like_C"/>
</dbReference>
<comment type="pathway">
    <text evidence="15">Carbohydrate metabolism; tricarboxylic acid cycle; fumarate from succinate (eukaryal route): step 1/1.</text>
</comment>
<sequence length="632" mass="69907">MLKETINAIYIQQARKIMNRFGVISRNKPDIGPSQGHLTGQYTVVDHTYDAIIVGGGGAGLRAAIGLVEQGFKTACISKLFPTRSHTLAAIGMNASLGNMGEDNWKWHAYDTIKGSDWLGDQDAITYMCKEAPNIIYELESYGLKFYRTAEGKIKQWASGGSRQNLGAGELAYRICVAGKTGHEMLHILFGRALGYNCTFFMEYFGLDLIMDDQGVCRGVLCMSMQDGSIHRIRAAYTILATGGYGRVYQSCTSAHTCTGDGGGMTIRAGLPMQDMEFVQFHPTGIYGCGCLMTEGCRGVGGFLRNSLGERFMERYAPTAKDLASRDVVSRAMTKEILEGRGVGPEKDHIYLHLDHLPNLHEKIPGICETARTFAGVDATKEPVPVLPTVHYNMGGIPTNYRTEVLNQVNGKDQIVPGLLAAGEAACASVHGANRLGGNSLLDIIVFGKQAAIIVGENWKPGQKQPDLPKNAGENTIARIDKLRFKEGSQSVPQVRKNLQKTMQKYASVFRIEKTLQEGVQKVKEIYQRKDDIKIKDKGLLWNSDLIEGLELDFLILQAKMTIEGALCRKESRGAHARDDYPERDDTNWMKHTLTRIQDIQSGDVEISFRDVITKTLDSKEFDTVLPKKRVY</sequence>
<evidence type="ECO:0000256" key="5">
    <source>
        <dbReference type="ARBA" id="ARBA00022630"/>
    </source>
</evidence>
<reference evidence="18" key="1">
    <citation type="submission" date="2021-01" db="EMBL/GenBank/DDBJ databases">
        <authorList>
            <consortium name="Genoscope - CEA"/>
            <person name="William W."/>
        </authorList>
    </citation>
    <scope>NUCLEOTIDE SEQUENCE</scope>
</reference>
<accession>A0A8S1NYL1</accession>
<dbReference type="PANTHER" id="PTHR11632">
    <property type="entry name" value="SUCCINATE DEHYDROGENASE 2 FLAVOPROTEIN SUBUNIT"/>
    <property type="match status" value="1"/>
</dbReference>
<dbReference type="InterPro" id="IPR003953">
    <property type="entry name" value="FAD-dep_OxRdtase_2_FAD-bd"/>
</dbReference>
<dbReference type="NCBIfam" id="TIGR01812">
    <property type="entry name" value="sdhA_frdA_Gneg"/>
    <property type="match status" value="1"/>
</dbReference>
<dbReference type="AlphaFoldDB" id="A0A8S1NYL1"/>
<dbReference type="GO" id="GO:0009055">
    <property type="term" value="F:electron transfer activity"/>
    <property type="evidence" value="ECO:0007669"/>
    <property type="project" value="TreeGrafter"/>
</dbReference>
<feature type="active site" description="Proton acceptor" evidence="11">
    <location>
        <position position="326"/>
    </location>
</feature>
<feature type="binding site" evidence="13">
    <location>
        <position position="424"/>
    </location>
    <ligand>
        <name>FAD</name>
        <dbReference type="ChEBI" id="CHEBI:57692"/>
    </ligand>
</feature>
<comment type="subcellular location">
    <subcellularLocation>
        <location evidence="1">Membrane</location>
        <topology evidence="1">Peripheral membrane protein</topology>
    </subcellularLocation>
    <subcellularLocation>
        <location evidence="15">Mitochondrion inner membrane</location>
        <topology evidence="15">Peripheral membrane protein</topology>
        <orientation evidence="15">Matrix side</orientation>
    </subcellularLocation>
</comment>
<feature type="binding site" evidence="12">
    <location>
        <position position="294"/>
    </location>
    <ligand>
        <name>substrate</name>
    </ligand>
</feature>
<feature type="binding site" evidence="12">
    <location>
        <position position="282"/>
    </location>
    <ligand>
        <name>substrate</name>
    </ligand>
</feature>
<evidence type="ECO:0000259" key="17">
    <source>
        <dbReference type="Pfam" id="PF02910"/>
    </source>
</evidence>
<dbReference type="GO" id="GO:0006121">
    <property type="term" value="P:mitochondrial electron transport, succinate to ubiquinone"/>
    <property type="evidence" value="ECO:0007669"/>
    <property type="project" value="TreeGrafter"/>
</dbReference>
<dbReference type="PIRSF" id="PIRSF000171">
    <property type="entry name" value="SDHA_APRA_LASPO"/>
    <property type="match status" value="1"/>
</dbReference>
<feature type="binding site" evidence="13">
    <location>
        <position position="261"/>
    </location>
    <ligand>
        <name>FAD</name>
        <dbReference type="ChEBI" id="CHEBI:57692"/>
    </ligand>
</feature>
<evidence type="ECO:0000256" key="1">
    <source>
        <dbReference type="ARBA" id="ARBA00004170"/>
    </source>
</evidence>
<dbReference type="InterPro" id="IPR011281">
    <property type="entry name" value="Succ_DH_flav_su_fwd"/>
</dbReference>
<dbReference type="PANTHER" id="PTHR11632:SF51">
    <property type="entry name" value="SUCCINATE DEHYDROGENASE [UBIQUINONE] FLAVOPROTEIN SUBUNIT, MITOCHONDRIAL"/>
    <property type="match status" value="1"/>
</dbReference>
<keyword evidence="5 13" id="KW-0285">Flavoprotein</keyword>
<evidence type="ECO:0000256" key="9">
    <source>
        <dbReference type="ARBA" id="ARBA00023136"/>
    </source>
</evidence>
<feature type="binding site" evidence="13">
    <location>
        <begin position="440"/>
        <end position="441"/>
    </location>
    <ligand>
        <name>FAD</name>
        <dbReference type="ChEBI" id="CHEBI:57692"/>
    </ligand>
</feature>
<dbReference type="OrthoDB" id="71672at2759"/>
<protein>
    <recommendedName>
        <fullName evidence="15">Succinate dehydrogenase [ubiquinone] flavoprotein subunit, mitochondrial</fullName>
        <ecNumber evidence="15">1.3.5.1</ecNumber>
    </recommendedName>
</protein>
<keyword evidence="9 15" id="KW-0472">Membrane</keyword>
<evidence type="ECO:0000256" key="8">
    <source>
        <dbReference type="ARBA" id="ARBA00023002"/>
    </source>
</evidence>
<dbReference type="InterPro" id="IPR014006">
    <property type="entry name" value="Succ_Dhase_FrdA_Gneg"/>
</dbReference>
<keyword evidence="19" id="KW-1185">Reference proteome</keyword>
<keyword evidence="4 15" id="KW-0816">Tricarboxylic acid cycle</keyword>
<feature type="binding site" evidence="12">
    <location>
        <position position="435"/>
    </location>
    <ligand>
        <name>substrate</name>
    </ligand>
</feature>
<dbReference type="GO" id="GO:0008177">
    <property type="term" value="F:succinate dehydrogenase (quinone) activity"/>
    <property type="evidence" value="ECO:0007669"/>
    <property type="project" value="UniProtKB-EC"/>
</dbReference>